<dbReference type="InterPro" id="IPR001464">
    <property type="entry name" value="Annexin"/>
</dbReference>
<keyword evidence="6" id="KW-0547">Nucleotide-binding</keyword>
<feature type="domain" description="ABC transmembrane type-1" evidence="15">
    <location>
        <begin position="615"/>
        <end position="965"/>
    </location>
</feature>
<feature type="transmembrane region" description="Helical" evidence="13">
    <location>
        <begin position="500"/>
        <end position="520"/>
    </location>
</feature>
<evidence type="ECO:0000256" key="8">
    <source>
        <dbReference type="ARBA" id="ARBA00022989"/>
    </source>
</evidence>
<feature type="transmembrane region" description="Helical" evidence="13">
    <location>
        <begin position="1269"/>
        <end position="1290"/>
    </location>
</feature>
<dbReference type="EMBL" id="WUBL01000074">
    <property type="protein sequence ID" value="KAF2967099.1"/>
    <property type="molecule type" value="Genomic_DNA"/>
</dbReference>
<feature type="transmembrane region" description="Helical" evidence="13">
    <location>
        <begin position="820"/>
        <end position="837"/>
    </location>
</feature>
<feature type="domain" description="ABC transporter" evidence="14">
    <location>
        <begin position="1603"/>
        <end position="1818"/>
    </location>
</feature>
<keyword evidence="7" id="KW-0067">ATP-binding</keyword>
<dbReference type="GO" id="GO:0005524">
    <property type="term" value="F:ATP binding"/>
    <property type="evidence" value="ECO:0007669"/>
    <property type="project" value="UniProtKB-KW"/>
</dbReference>
<dbReference type="FunFam" id="1.20.1560.10:FF:000013">
    <property type="entry name" value="ABC transporter C family member 2"/>
    <property type="match status" value="1"/>
</dbReference>
<dbReference type="OrthoDB" id="6500128at2759"/>
<evidence type="ECO:0000259" key="14">
    <source>
        <dbReference type="PROSITE" id="PS50893"/>
    </source>
</evidence>
<evidence type="ECO:0000256" key="1">
    <source>
        <dbReference type="ARBA" id="ARBA00004141"/>
    </source>
</evidence>
<evidence type="ECO:0000256" key="13">
    <source>
        <dbReference type="SAM" id="Phobius"/>
    </source>
</evidence>
<dbReference type="GO" id="GO:0016887">
    <property type="term" value="F:ATP hydrolysis activity"/>
    <property type="evidence" value="ECO:0007669"/>
    <property type="project" value="InterPro"/>
</dbReference>
<evidence type="ECO:0000256" key="2">
    <source>
        <dbReference type="ARBA" id="ARBA00007831"/>
    </source>
</evidence>
<accession>A0A7C8IZ55</accession>
<dbReference type="GO" id="GO:0005737">
    <property type="term" value="C:cytoplasm"/>
    <property type="evidence" value="ECO:0007669"/>
    <property type="project" value="UniProtKB-ARBA"/>
</dbReference>
<dbReference type="InterPro" id="IPR009117">
    <property type="entry name" value="ANX14"/>
</dbReference>
<dbReference type="PROSITE" id="PS50929">
    <property type="entry name" value="ABC_TM1F"/>
    <property type="match status" value="2"/>
</dbReference>
<feature type="transmembrane region" description="Helical" evidence="13">
    <location>
        <begin position="474"/>
        <end position="494"/>
    </location>
</feature>
<feature type="compositionally biased region" description="Low complexity" evidence="12">
    <location>
        <begin position="123"/>
        <end position="132"/>
    </location>
</feature>
<evidence type="ECO:0000256" key="12">
    <source>
        <dbReference type="SAM" id="MobiDB-lite"/>
    </source>
</evidence>
<dbReference type="GO" id="GO:0016020">
    <property type="term" value="C:membrane"/>
    <property type="evidence" value="ECO:0007669"/>
    <property type="project" value="UniProtKB-SubCell"/>
</dbReference>
<dbReference type="FunFam" id="1.10.220.10:FF:000005">
    <property type="entry name" value="Annexin"/>
    <property type="match status" value="1"/>
</dbReference>
<protein>
    <recommendedName>
        <fullName evidence="11">Annexin</fullName>
    </recommendedName>
</protein>
<keyword evidence="11" id="KW-0106">Calcium</keyword>
<dbReference type="CDD" id="cd03250">
    <property type="entry name" value="ABCC_MRP_domain1"/>
    <property type="match status" value="1"/>
</dbReference>
<dbReference type="GO" id="GO:0005509">
    <property type="term" value="F:calcium ion binding"/>
    <property type="evidence" value="ECO:0007669"/>
    <property type="project" value="InterPro"/>
</dbReference>
<feature type="transmembrane region" description="Helical" evidence="13">
    <location>
        <begin position="1420"/>
        <end position="1442"/>
    </location>
</feature>
<dbReference type="InterPro" id="IPR017871">
    <property type="entry name" value="ABC_transporter-like_CS"/>
</dbReference>
<dbReference type="Pfam" id="PF00664">
    <property type="entry name" value="ABC_membrane"/>
    <property type="match status" value="2"/>
</dbReference>
<feature type="domain" description="ABC transporter" evidence="14">
    <location>
        <begin position="994"/>
        <end position="1218"/>
    </location>
</feature>
<keyword evidence="4 13" id="KW-0812">Transmembrane</keyword>
<feature type="compositionally biased region" description="Gly residues" evidence="12">
    <location>
        <begin position="73"/>
        <end position="83"/>
    </location>
</feature>
<keyword evidence="9 13" id="KW-0472">Membrane</keyword>
<proteinExistence type="inferred from homology"/>
<dbReference type="SUPFAM" id="SSF90123">
    <property type="entry name" value="ABC transporter transmembrane region"/>
    <property type="match status" value="2"/>
</dbReference>
<keyword evidence="10 11" id="KW-0041">Annexin</keyword>
<dbReference type="PRINTS" id="PR01813">
    <property type="entry name" value="ANNEXINFUNGI"/>
</dbReference>
<dbReference type="PANTHER" id="PTHR24223:SF415">
    <property type="entry name" value="FI20190P1"/>
    <property type="match status" value="1"/>
</dbReference>
<dbReference type="GO" id="GO:0005544">
    <property type="term" value="F:calcium-dependent phospholipid binding"/>
    <property type="evidence" value="ECO:0007669"/>
    <property type="project" value="UniProtKB-KW"/>
</dbReference>
<keyword evidence="11" id="KW-0111">Calcium/phospholipid-binding</keyword>
<keyword evidence="5 11" id="KW-0677">Repeat</keyword>
<dbReference type="InterPro" id="IPR050173">
    <property type="entry name" value="ABC_transporter_C-like"/>
</dbReference>
<feature type="compositionally biased region" description="Pro residues" evidence="12">
    <location>
        <begin position="38"/>
        <end position="52"/>
    </location>
</feature>
<keyword evidence="17" id="KW-1185">Reference proteome</keyword>
<feature type="region of interest" description="Disordered" evidence="12">
    <location>
        <begin position="705"/>
        <end position="741"/>
    </location>
</feature>
<organism evidence="16 17">
    <name type="scientific">Xylaria multiplex</name>
    <dbReference type="NCBI Taxonomy" id="323545"/>
    <lineage>
        <taxon>Eukaryota</taxon>
        <taxon>Fungi</taxon>
        <taxon>Dikarya</taxon>
        <taxon>Ascomycota</taxon>
        <taxon>Pezizomycotina</taxon>
        <taxon>Sordariomycetes</taxon>
        <taxon>Xylariomycetidae</taxon>
        <taxon>Xylariales</taxon>
        <taxon>Xylariaceae</taxon>
        <taxon>Xylaria</taxon>
    </lineage>
</organism>
<gene>
    <name evidence="16" type="ORF">GQX73_g6501</name>
</gene>
<evidence type="ECO:0000256" key="10">
    <source>
        <dbReference type="ARBA" id="ARBA00023216"/>
    </source>
</evidence>
<comment type="subcellular location">
    <subcellularLocation>
        <location evidence="1">Membrane</location>
        <topology evidence="1">Multi-pass membrane protein</topology>
    </subcellularLocation>
</comment>
<evidence type="ECO:0000256" key="11">
    <source>
        <dbReference type="RuleBase" id="RU003540"/>
    </source>
</evidence>
<evidence type="ECO:0000313" key="16">
    <source>
        <dbReference type="EMBL" id="KAF2967099.1"/>
    </source>
</evidence>
<dbReference type="SMART" id="SM00335">
    <property type="entry name" value="ANX"/>
    <property type="match status" value="3"/>
</dbReference>
<dbReference type="GO" id="GO:0140359">
    <property type="term" value="F:ABC-type transporter activity"/>
    <property type="evidence" value="ECO:0007669"/>
    <property type="project" value="InterPro"/>
</dbReference>
<dbReference type="PROSITE" id="PS50893">
    <property type="entry name" value="ABC_TRANSPORTER_2"/>
    <property type="match status" value="2"/>
</dbReference>
<dbReference type="Proteomes" id="UP000481858">
    <property type="component" value="Unassembled WGS sequence"/>
</dbReference>
<evidence type="ECO:0000256" key="3">
    <source>
        <dbReference type="ARBA" id="ARBA00022448"/>
    </source>
</evidence>
<dbReference type="CDD" id="cd18596">
    <property type="entry name" value="ABC_6TM_VMR1_D1_like"/>
    <property type="match status" value="1"/>
</dbReference>
<feature type="transmembrane region" description="Helical" evidence="13">
    <location>
        <begin position="1330"/>
        <end position="1359"/>
    </location>
</feature>
<dbReference type="FunFam" id="3.40.50.300:FF:001751">
    <property type="entry name" value="ABC bile acid transporter"/>
    <property type="match status" value="1"/>
</dbReference>
<dbReference type="InterPro" id="IPR018502">
    <property type="entry name" value="Annexin_repeat"/>
</dbReference>
<dbReference type="InterPro" id="IPR003439">
    <property type="entry name" value="ABC_transporter-like_ATP-bd"/>
</dbReference>
<dbReference type="InterPro" id="IPR011527">
    <property type="entry name" value="ABC1_TM_dom"/>
</dbReference>
<evidence type="ECO:0000256" key="4">
    <source>
        <dbReference type="ARBA" id="ARBA00022692"/>
    </source>
</evidence>
<evidence type="ECO:0000256" key="9">
    <source>
        <dbReference type="ARBA" id="ARBA00023136"/>
    </source>
</evidence>
<dbReference type="InterPro" id="IPR018252">
    <property type="entry name" value="Annexin_repeat_CS"/>
</dbReference>
<dbReference type="Gene3D" id="1.20.1560.10">
    <property type="entry name" value="ABC transporter type 1, transmembrane domain"/>
    <property type="match status" value="2"/>
</dbReference>
<dbReference type="Pfam" id="PF00191">
    <property type="entry name" value="Annexin"/>
    <property type="match status" value="3"/>
</dbReference>
<dbReference type="PROSITE" id="PS51897">
    <property type="entry name" value="ANNEXIN_2"/>
    <property type="match status" value="3"/>
</dbReference>
<dbReference type="InterPro" id="IPR003593">
    <property type="entry name" value="AAA+_ATPase"/>
</dbReference>
<dbReference type="SUPFAM" id="SSF52540">
    <property type="entry name" value="P-loop containing nucleoside triphosphate hydrolases"/>
    <property type="match status" value="2"/>
</dbReference>
<reference evidence="16 17" key="1">
    <citation type="submission" date="2019-12" db="EMBL/GenBank/DDBJ databases">
        <title>Draft genome sequence of the ascomycete Xylaria multiplex DSM 110363.</title>
        <authorList>
            <person name="Buettner E."/>
            <person name="Kellner H."/>
        </authorList>
    </citation>
    <scope>NUCLEOTIDE SEQUENCE [LARGE SCALE GENOMIC DNA]</scope>
    <source>
        <strain evidence="16 17">DSM 110363</strain>
    </source>
</reference>
<dbReference type="SUPFAM" id="SSF47874">
    <property type="entry name" value="Annexin"/>
    <property type="match status" value="1"/>
</dbReference>
<dbReference type="PROSITE" id="PS00211">
    <property type="entry name" value="ABC_TRANSPORTER_1"/>
    <property type="match status" value="2"/>
</dbReference>
<dbReference type="Pfam" id="PF00005">
    <property type="entry name" value="ABC_tran"/>
    <property type="match status" value="2"/>
</dbReference>
<sequence length="1818" mass="202012">MYNQQYPPPGQYPGQYGGQYPGQYPPAQGQYPPLQGQYPPPSQGQYPPPPQGYHPQNSSPYPPQGGQYPPPQGGYGGYGGGGPVELPGSGSHSFPQTHPPQGGHQSYGAPPPHSGYGAPPPQQYGAPQGNPQFAPLPGGGPPTQPSLGYGPPQIIQWDANPDAQALRTAMKGFGTDEKALIRVLANKDPLQIEAIKAAYSRQFSRSLEKDIKSETSGYFELGLVAIVSGPLLHDVHLLQSAMDGPGTKEKVLNDVLLGRSNADIKAIKGMYQHTFNRPLERDVKGDLSMKTERHFMIVLGACRAEESAPVIPQAIDQDVMELYRATEGKMGTDEMLVCSILSTRNDNQIRAINRAYEEKFRRPLEDVIKGEFSGHMKDALLFQLRNAVDKFMHVATLIEDAMAGMGTKDQLLVSRVVRYHWDRHALENIKGAYRQRGPQWARPFAKEELPRDGFSNKRWTWWTLVDLPKKTPKILLVLYFTSFVCGLAALITNFDETHKIHILRFAALVIELAALLAILAMPMRDPALDTTGIASNKDLPTSELRSPEDNLSLIQFMSVSWLSPLISRGYRNQLNDEDVWFLPYEFQHKHLHILFRELQGPVWVRLILANGLDLFIISTLGVLEAAANLSAPLLLQSLLISIERGPDHRTESILWALAMLVLRLLSTQSGVFSLWFGRRAYERSRGEMITMVYAKTLSRKSYGQPIEDGEHAQENGLVNGHDGDDTGAGAGVDADEETPLLGRQPKPSRLGRIFGFFKSQKTIPPKKTKSPSNQPATMGKILNLMKSDVYDVAQRFWDFAGLVTTPLQLVLSFVFLWRLLGWPCLLGLTWFILLQLLNTRWIQRLYLNEKLRRAASDVRINATSQFIEAIRPLRWYDWQSKWLDTIMKSRAAELHLRIITGIWSIAISGTNLSGSTLFPVFTFFAYTYVVKLPLTVDIAFPALQLFTMLESSLKEIPNLVTVLLNSYISLSRIEAFMAEPDKQEGDSDNSTSDVEFQDATFAWPTNHKTVLKDLNLRFTTGISIVCGKVGAGKTALLQAILGELDVIKGGCILPNQMVGYCAQSPWLQNMSIRDNILFNFPYDHTRYKKVVNACALTSDLAGFLHGDLSNIGENGIGLSGGQKARVALARAVYSNSRILLLDDPLAALDHGTAESIVHKLFQGPLMEGRTIILVTHRVDLCAHLAEQFIEIDKGCARVLGPDEMSQEITILAKEQDSPSHPHEEESHPMVEGEGSAAIPDKFITDEHRESGGVVARMYWVYIKAGKLRWWLMVIALFSAFRFARIFNAWFLKAWGEGYSSVAELTLITWGLGDGIFDNLPSPADNVTPWLVWYAVMGLTMTVLYTLTQCGLLLILYLAVKNLFGRVLYRVSNASFRFYDTTPVGRLMNRLTTDIGMLDGGMIAPLQDVTFWTINWVTSMVVIASITPTFFVFALAMTLWFTYIFNLFIPTSQSLRRLEMVSLSPLMSNFGILLEGLATIRAFKAQPHFQNKNIVITDAFQKMDHFYWSLQAWLQYRFDAISAISTFSLVLLSLYQGLSPGLTAFVLATASQFVDATHGICRAYGKLQMDFVSVERVVELLDLEEEPAGHLKPPASWPSYSDDITFDQVTLKYAPHLDPSLQDMSFTIPGGATCAVLGRTGSGKSTLALALLATMHPEHGSIRVGGIDISQVDVHTWRQRISFVAQDPVLFPGTLRDNLDPLQLHSDTECEAALHRILGPGWALDSHVDDGGKNLSQGQRQLVGIGRAVLRRSPVIILDEATASIDKETALAIQDVLRDELAQSTVITIAHRLEVVRDADYFLRLHAGRIVEAGPASQS</sequence>
<name>A0A7C8IZ55_9PEZI</name>
<dbReference type="FunFam" id="3.40.50.300:FF:001577">
    <property type="entry name" value="ABC bile acid transporter"/>
    <property type="match status" value="1"/>
</dbReference>
<evidence type="ECO:0000256" key="5">
    <source>
        <dbReference type="ARBA" id="ARBA00022737"/>
    </source>
</evidence>
<dbReference type="CDD" id="cd18604">
    <property type="entry name" value="ABC_6TM_VMR1_D2_like"/>
    <property type="match status" value="1"/>
</dbReference>
<comment type="caution">
    <text evidence="16">The sequence shown here is derived from an EMBL/GenBank/DDBJ whole genome shotgun (WGS) entry which is preliminary data.</text>
</comment>
<feature type="compositionally biased region" description="Pro residues" evidence="12">
    <location>
        <begin position="1"/>
        <end position="11"/>
    </location>
</feature>
<dbReference type="Gene3D" id="3.40.50.300">
    <property type="entry name" value="P-loop containing nucleotide triphosphate hydrolases"/>
    <property type="match status" value="2"/>
</dbReference>
<feature type="compositionally biased region" description="Low complexity" evidence="12">
    <location>
        <begin position="21"/>
        <end position="37"/>
    </location>
</feature>
<comment type="domain">
    <text evidence="11">A pair of annexin repeats may form one binding site for calcium and phospholipid.</text>
</comment>
<feature type="domain" description="ABC transmembrane type-1" evidence="15">
    <location>
        <begin position="1313"/>
        <end position="1568"/>
    </location>
</feature>
<keyword evidence="8 13" id="KW-1133">Transmembrane helix</keyword>
<dbReference type="InParanoid" id="A0A7C8IZ55"/>
<keyword evidence="3" id="KW-0813">Transport</keyword>
<dbReference type="InterPro" id="IPR037104">
    <property type="entry name" value="Annexin_sf"/>
</dbReference>
<dbReference type="SMART" id="SM00382">
    <property type="entry name" value="AAA"/>
    <property type="match status" value="2"/>
</dbReference>
<dbReference type="InterPro" id="IPR036640">
    <property type="entry name" value="ABC1_TM_sf"/>
</dbReference>
<evidence type="ECO:0000256" key="7">
    <source>
        <dbReference type="ARBA" id="ARBA00022840"/>
    </source>
</evidence>
<dbReference type="PANTHER" id="PTHR24223">
    <property type="entry name" value="ATP-BINDING CASSETTE SUB-FAMILY C"/>
    <property type="match status" value="1"/>
</dbReference>
<dbReference type="CDD" id="cd03244">
    <property type="entry name" value="ABCC_MRP_domain2"/>
    <property type="match status" value="1"/>
</dbReference>
<dbReference type="PRINTS" id="PR00196">
    <property type="entry name" value="ANNEXIN"/>
</dbReference>
<feature type="compositionally biased region" description="Pro residues" evidence="12">
    <location>
        <begin position="60"/>
        <end position="72"/>
    </location>
</feature>
<feature type="compositionally biased region" description="Pro residues" evidence="12">
    <location>
        <begin position="109"/>
        <end position="122"/>
    </location>
</feature>
<feature type="region of interest" description="Disordered" evidence="12">
    <location>
        <begin position="1"/>
        <end position="153"/>
    </location>
</feature>
<dbReference type="PROSITE" id="PS00223">
    <property type="entry name" value="ANNEXIN_1"/>
    <property type="match status" value="1"/>
</dbReference>
<evidence type="ECO:0000259" key="15">
    <source>
        <dbReference type="PROSITE" id="PS50929"/>
    </source>
</evidence>
<evidence type="ECO:0000313" key="17">
    <source>
        <dbReference type="Proteomes" id="UP000481858"/>
    </source>
</evidence>
<dbReference type="Gene3D" id="1.10.220.10">
    <property type="entry name" value="Annexin"/>
    <property type="match status" value="3"/>
</dbReference>
<comment type="similarity">
    <text evidence="2 11">Belongs to the annexin family.</text>
</comment>
<dbReference type="InterPro" id="IPR027417">
    <property type="entry name" value="P-loop_NTPase"/>
</dbReference>
<evidence type="ECO:0000256" key="6">
    <source>
        <dbReference type="ARBA" id="ARBA00022741"/>
    </source>
</evidence>